<evidence type="ECO:0000313" key="8">
    <source>
        <dbReference type="RefSeq" id="XP_022135506.1"/>
    </source>
</evidence>
<dbReference type="SMART" id="SM00547">
    <property type="entry name" value="ZnF_RBZ"/>
    <property type="match status" value="4"/>
</dbReference>
<evidence type="ECO:0000256" key="2">
    <source>
        <dbReference type="ARBA" id="ARBA00022771"/>
    </source>
</evidence>
<dbReference type="OrthoDB" id="448399at2759"/>
<keyword evidence="7" id="KW-1185">Reference proteome</keyword>
<keyword evidence="1" id="KW-0479">Metal-binding</keyword>
<feature type="domain" description="RanBP2-type" evidence="6">
    <location>
        <begin position="318"/>
        <end position="347"/>
    </location>
</feature>
<keyword evidence="3" id="KW-0862">Zinc</keyword>
<dbReference type="Proteomes" id="UP000504603">
    <property type="component" value="Unplaced"/>
</dbReference>
<dbReference type="AlphaFoldDB" id="A0A6J1C0Y6"/>
<dbReference type="PROSITE" id="PS01358">
    <property type="entry name" value="ZF_RANBP2_1"/>
    <property type="match status" value="3"/>
</dbReference>
<feature type="region of interest" description="Disordered" evidence="5">
    <location>
        <begin position="85"/>
        <end position="104"/>
    </location>
</feature>
<evidence type="ECO:0000256" key="5">
    <source>
        <dbReference type="SAM" id="MobiDB-lite"/>
    </source>
</evidence>
<organism evidence="7 8">
    <name type="scientific">Momordica charantia</name>
    <name type="common">Bitter gourd</name>
    <name type="synonym">Balsam pear</name>
    <dbReference type="NCBI Taxonomy" id="3673"/>
    <lineage>
        <taxon>Eukaryota</taxon>
        <taxon>Viridiplantae</taxon>
        <taxon>Streptophyta</taxon>
        <taxon>Embryophyta</taxon>
        <taxon>Tracheophyta</taxon>
        <taxon>Spermatophyta</taxon>
        <taxon>Magnoliopsida</taxon>
        <taxon>eudicotyledons</taxon>
        <taxon>Gunneridae</taxon>
        <taxon>Pentapetalae</taxon>
        <taxon>rosids</taxon>
        <taxon>fabids</taxon>
        <taxon>Cucurbitales</taxon>
        <taxon>Cucurbitaceae</taxon>
        <taxon>Momordiceae</taxon>
        <taxon>Momordica</taxon>
    </lineage>
</organism>
<dbReference type="PANTHER" id="PTHR23111">
    <property type="entry name" value="ZINC FINGER PROTEIN"/>
    <property type="match status" value="1"/>
</dbReference>
<dbReference type="KEGG" id="mcha:111007446"/>
<dbReference type="PANTHER" id="PTHR23111:SF40">
    <property type="entry name" value="RNA-BINDING PROTEIN INVOLVED IN HETEROCHROMATIN ASSEMBLY-RELATED"/>
    <property type="match status" value="1"/>
</dbReference>
<feature type="domain" description="RanBP2-type" evidence="6">
    <location>
        <begin position="357"/>
        <end position="386"/>
    </location>
</feature>
<dbReference type="Gene3D" id="4.10.1060.10">
    <property type="entry name" value="Zinc finger, RanBP2-type"/>
    <property type="match status" value="4"/>
</dbReference>
<dbReference type="GO" id="GO:0003729">
    <property type="term" value="F:mRNA binding"/>
    <property type="evidence" value="ECO:0007669"/>
    <property type="project" value="TreeGrafter"/>
</dbReference>
<evidence type="ECO:0000259" key="6">
    <source>
        <dbReference type="PROSITE" id="PS50199"/>
    </source>
</evidence>
<dbReference type="GO" id="GO:0008270">
    <property type="term" value="F:zinc ion binding"/>
    <property type="evidence" value="ECO:0007669"/>
    <property type="project" value="UniProtKB-KW"/>
</dbReference>
<reference evidence="8" key="1">
    <citation type="submission" date="2025-08" db="UniProtKB">
        <authorList>
            <consortium name="RefSeq"/>
        </authorList>
    </citation>
    <scope>IDENTIFICATION</scope>
    <source>
        <strain evidence="8">OHB3-1</strain>
    </source>
</reference>
<gene>
    <name evidence="8" type="primary">LOC111007446</name>
</gene>
<dbReference type="InterPro" id="IPR036443">
    <property type="entry name" value="Znf_RanBP2_sf"/>
</dbReference>
<proteinExistence type="predicted"/>
<dbReference type="RefSeq" id="XP_022135506.1">
    <property type="nucleotide sequence ID" value="XM_022279814.1"/>
</dbReference>
<feature type="domain" description="RanBP2-type" evidence="6">
    <location>
        <begin position="279"/>
        <end position="308"/>
    </location>
</feature>
<dbReference type="SUPFAM" id="SSF90209">
    <property type="entry name" value="Ran binding protein zinc finger-like"/>
    <property type="match status" value="4"/>
</dbReference>
<dbReference type="GO" id="GO:0005737">
    <property type="term" value="C:cytoplasm"/>
    <property type="evidence" value="ECO:0007669"/>
    <property type="project" value="TreeGrafter"/>
</dbReference>
<dbReference type="Pfam" id="PF00641">
    <property type="entry name" value="Zn_ribbon_RanBP"/>
    <property type="match status" value="3"/>
</dbReference>
<evidence type="ECO:0000256" key="1">
    <source>
        <dbReference type="ARBA" id="ARBA00022723"/>
    </source>
</evidence>
<feature type="region of interest" description="Disordered" evidence="5">
    <location>
        <begin position="417"/>
        <end position="437"/>
    </location>
</feature>
<evidence type="ECO:0000256" key="4">
    <source>
        <dbReference type="PROSITE-ProRule" id="PRU00322"/>
    </source>
</evidence>
<evidence type="ECO:0000313" key="7">
    <source>
        <dbReference type="Proteomes" id="UP000504603"/>
    </source>
</evidence>
<accession>A0A6J1C0Y6</accession>
<dbReference type="GeneID" id="111007446"/>
<evidence type="ECO:0000256" key="3">
    <source>
        <dbReference type="ARBA" id="ARBA00022833"/>
    </source>
</evidence>
<dbReference type="InterPro" id="IPR001876">
    <property type="entry name" value="Znf_RanBP2"/>
</dbReference>
<name>A0A6J1C0Y6_MOMCH</name>
<protein>
    <submittedName>
        <fullName evidence="8">Zinc finger protein VAR3, chloroplastic</fullName>
    </submittedName>
</protein>
<keyword evidence="2 4" id="KW-0863">Zinc-finger</keyword>
<sequence length="437" mass="49232">MSAPKFLYFGTAISRTTSRALSPLLLPRRFPPKLLRFVNCSSSTAPDSATSGGADAPQQLSTLTHHPWPEWVSFVDGLKTKGYLTESSPSEDADGGGGGGDGATASENVYSDMNVLKDACLSFARDRYDVFKSLSTDDIQTVVKGGCPNLFRKVVNSAKRLRAYVQLDEGDVCSTCNLRGSCDRAYVILKEPEATARTVDIARMLLTYALDPLVLSGGDKPLGREHVEVSVRKLLSKLSELSEKPLDSAIEKADTKSPSRKEKTSKFTNDALSKDVEMKRGDWMCTKCNFLNFSRNRRCLECNEDGPKRVRADEIEMKSGDWTCPECNFMNFSRNIRCLKCKAEGPKRMNDDEIEMKKGDWICPQCAFMNFASNKKCLRCREHRPKRDLNPGEWECPSCDFLNYRRNMSCRKCNGERPKQEISSEYEDQLWESPRER</sequence>
<feature type="domain" description="RanBP2-type" evidence="6">
    <location>
        <begin position="390"/>
        <end position="419"/>
    </location>
</feature>
<dbReference type="PROSITE" id="PS50199">
    <property type="entry name" value="ZF_RANBP2_2"/>
    <property type="match status" value="4"/>
</dbReference>